<dbReference type="Proteomes" id="UP000594454">
    <property type="component" value="Chromosome 2"/>
</dbReference>
<organism evidence="1 2">
    <name type="scientific">Hermetia illucens</name>
    <name type="common">Black soldier fly</name>
    <dbReference type="NCBI Taxonomy" id="343691"/>
    <lineage>
        <taxon>Eukaryota</taxon>
        <taxon>Metazoa</taxon>
        <taxon>Ecdysozoa</taxon>
        <taxon>Arthropoda</taxon>
        <taxon>Hexapoda</taxon>
        <taxon>Insecta</taxon>
        <taxon>Pterygota</taxon>
        <taxon>Neoptera</taxon>
        <taxon>Endopterygota</taxon>
        <taxon>Diptera</taxon>
        <taxon>Brachycera</taxon>
        <taxon>Stratiomyomorpha</taxon>
        <taxon>Stratiomyidae</taxon>
        <taxon>Hermetiinae</taxon>
        <taxon>Hermetia</taxon>
    </lineage>
</organism>
<protein>
    <submittedName>
        <fullName evidence="1">Uncharacterized protein</fullName>
    </submittedName>
</protein>
<proteinExistence type="predicted"/>
<gene>
    <name evidence="1" type="ORF">HERILL_LOCUS4875</name>
</gene>
<dbReference type="InterPro" id="IPR008042">
    <property type="entry name" value="Retrotrans_Pao"/>
</dbReference>
<dbReference type="InParanoid" id="A0A7R8UJH5"/>
<name>A0A7R8UJH5_HERIL</name>
<dbReference type="EMBL" id="LR899010">
    <property type="protein sequence ID" value="CAD7081784.1"/>
    <property type="molecule type" value="Genomic_DNA"/>
</dbReference>
<dbReference type="Pfam" id="PF05380">
    <property type="entry name" value="Peptidase_A17"/>
    <property type="match status" value="1"/>
</dbReference>
<accession>A0A7R8UJH5</accession>
<reference evidence="1 2" key="1">
    <citation type="submission" date="2020-11" db="EMBL/GenBank/DDBJ databases">
        <authorList>
            <person name="Wallbank WR R."/>
            <person name="Pardo Diaz C."/>
            <person name="Kozak K."/>
            <person name="Martin S."/>
            <person name="Jiggins C."/>
            <person name="Moest M."/>
            <person name="Warren A I."/>
            <person name="Generalovic N T."/>
            <person name="Byers J.R.P. K."/>
            <person name="Montejo-Kovacevich G."/>
            <person name="Yen C E."/>
        </authorList>
    </citation>
    <scope>NUCLEOTIDE SEQUENCE [LARGE SCALE GENOMIC DNA]</scope>
</reference>
<dbReference type="AlphaFoldDB" id="A0A7R8UJH5"/>
<sequence length="145" mass="16250">MIREGSYIGDIHYASDFVEGAIESKQQRILALKKREFELGKWNSYMNEVIVILAQKTLNKGSETAKQIQLHGFCDASQRAYGAITYLKTLCTDHVDIHPITAKSRVALIEPISIPRIKLKEGLILAEMMSKVEKALGIGEIEKFG</sequence>
<evidence type="ECO:0000313" key="2">
    <source>
        <dbReference type="Proteomes" id="UP000594454"/>
    </source>
</evidence>
<evidence type="ECO:0000313" key="1">
    <source>
        <dbReference type="EMBL" id="CAD7081784.1"/>
    </source>
</evidence>
<keyword evidence="2" id="KW-1185">Reference proteome</keyword>